<evidence type="ECO:0000313" key="1">
    <source>
        <dbReference type="EMBL" id="KAJ7786674.1"/>
    </source>
</evidence>
<reference evidence="1" key="1">
    <citation type="submission" date="2023-03" db="EMBL/GenBank/DDBJ databases">
        <title>Massive genome expansion in bonnet fungi (Mycena s.s.) driven by repeated elements and novel gene families across ecological guilds.</title>
        <authorList>
            <consortium name="Lawrence Berkeley National Laboratory"/>
            <person name="Harder C.B."/>
            <person name="Miyauchi S."/>
            <person name="Viragh M."/>
            <person name="Kuo A."/>
            <person name="Thoen E."/>
            <person name="Andreopoulos B."/>
            <person name="Lu D."/>
            <person name="Skrede I."/>
            <person name="Drula E."/>
            <person name="Henrissat B."/>
            <person name="Morin E."/>
            <person name="Kohler A."/>
            <person name="Barry K."/>
            <person name="LaButti K."/>
            <person name="Morin E."/>
            <person name="Salamov A."/>
            <person name="Lipzen A."/>
            <person name="Mereny Z."/>
            <person name="Hegedus B."/>
            <person name="Baldrian P."/>
            <person name="Stursova M."/>
            <person name="Weitz H."/>
            <person name="Taylor A."/>
            <person name="Grigoriev I.V."/>
            <person name="Nagy L.G."/>
            <person name="Martin F."/>
            <person name="Kauserud H."/>
        </authorList>
    </citation>
    <scope>NUCLEOTIDE SEQUENCE</scope>
    <source>
        <strain evidence="1">CBHHK182m</strain>
    </source>
</reference>
<comment type="caution">
    <text evidence="1">The sequence shown here is derived from an EMBL/GenBank/DDBJ whole genome shotgun (WGS) entry which is preliminary data.</text>
</comment>
<organism evidence="1 2">
    <name type="scientific">Mycena metata</name>
    <dbReference type="NCBI Taxonomy" id="1033252"/>
    <lineage>
        <taxon>Eukaryota</taxon>
        <taxon>Fungi</taxon>
        <taxon>Dikarya</taxon>
        <taxon>Basidiomycota</taxon>
        <taxon>Agaricomycotina</taxon>
        <taxon>Agaricomycetes</taxon>
        <taxon>Agaricomycetidae</taxon>
        <taxon>Agaricales</taxon>
        <taxon>Marasmiineae</taxon>
        <taxon>Mycenaceae</taxon>
        <taxon>Mycena</taxon>
    </lineage>
</organism>
<dbReference type="EMBL" id="JARKIB010000001">
    <property type="protein sequence ID" value="KAJ7786674.1"/>
    <property type="molecule type" value="Genomic_DNA"/>
</dbReference>
<evidence type="ECO:0000313" key="2">
    <source>
        <dbReference type="Proteomes" id="UP001215598"/>
    </source>
</evidence>
<name>A0AAD7P373_9AGAR</name>
<protein>
    <submittedName>
        <fullName evidence="1">Uncharacterized protein</fullName>
    </submittedName>
</protein>
<sequence length="104" mass="11314">MASNDFNSAKPNLNALVVNPACAGELRLALMKQRFGGKGGGYACKAPAGLLGRQSYEEWDTAQEMRQRVCTAGCRGGSIEKQCANCESYTRRSGDVNVEQEKRH</sequence>
<dbReference type="AlphaFoldDB" id="A0AAD7P373"/>
<accession>A0AAD7P373</accession>
<keyword evidence="2" id="KW-1185">Reference proteome</keyword>
<proteinExistence type="predicted"/>
<gene>
    <name evidence="1" type="ORF">B0H16DRAFT_1446350</name>
</gene>
<dbReference type="Proteomes" id="UP001215598">
    <property type="component" value="Unassembled WGS sequence"/>
</dbReference>